<reference evidence="6 7" key="1">
    <citation type="submission" date="2018-11" db="EMBL/GenBank/DDBJ databases">
        <authorList>
            <person name="Mardanov A.V."/>
            <person name="Ravin N.V."/>
            <person name="Dedysh S.N."/>
        </authorList>
    </citation>
    <scope>NUCLEOTIDE SEQUENCE [LARGE SCALE GENOMIC DNA]</scope>
    <source>
        <strain evidence="6 7">AF10</strain>
    </source>
</reference>
<keyword evidence="6" id="KW-0966">Cell projection</keyword>
<gene>
    <name evidence="6" type="ORF">GRAN_3469</name>
</gene>
<evidence type="ECO:0000313" key="6">
    <source>
        <dbReference type="EMBL" id="RXH56612.1"/>
    </source>
</evidence>
<feature type="region of interest" description="Disordered" evidence="5">
    <location>
        <begin position="41"/>
        <end position="61"/>
    </location>
</feature>
<feature type="compositionally biased region" description="Low complexity" evidence="5">
    <location>
        <begin position="42"/>
        <end position="61"/>
    </location>
</feature>
<sequence>MSVFDIGNAQSTAFQDSASVVATALAPKRHATAAQTIMAEGSNSVKAHSATSSSTSTATTGDATITANDFLTLLVTELQNQDPTQPTDPNAYIEQLVGVNSLQQLISINQGITSITSGTTTTTGSVQAAPVSQIQNTQPPETM</sequence>
<accession>A0A4Q0T1F4</accession>
<comment type="similarity">
    <text evidence="1">Belongs to the FlgD family.</text>
</comment>
<evidence type="ECO:0000256" key="2">
    <source>
        <dbReference type="ARBA" id="ARBA00016013"/>
    </source>
</evidence>
<proteinExistence type="inferred from homology"/>
<evidence type="ECO:0000256" key="3">
    <source>
        <dbReference type="ARBA" id="ARBA00022795"/>
    </source>
</evidence>
<reference evidence="7" key="2">
    <citation type="submission" date="2019-02" db="EMBL/GenBank/DDBJ databases">
        <title>Granulicella sibirica sp. nov., a psychrotolerant acidobacterium isolated from an organic soil layer in forested tundra, West Siberia.</title>
        <authorList>
            <person name="Oshkin I.Y."/>
            <person name="Kulichevskaya I.S."/>
            <person name="Rijpstra W.I.C."/>
            <person name="Sinninghe Damste J.S."/>
            <person name="Rakitin A.L."/>
            <person name="Ravin N.V."/>
            <person name="Dedysh S.N."/>
        </authorList>
    </citation>
    <scope>NUCLEOTIDE SEQUENCE [LARGE SCALE GENOMIC DNA]</scope>
    <source>
        <strain evidence="7">AF10</strain>
    </source>
</reference>
<feature type="region of interest" description="Disordered" evidence="5">
    <location>
        <begin position="120"/>
        <end position="143"/>
    </location>
</feature>
<dbReference type="RefSeq" id="WP_128914041.1">
    <property type="nucleotide sequence ID" value="NZ_RDSM01000002.1"/>
</dbReference>
<keyword evidence="3" id="KW-1005">Bacterial flagellum biogenesis</keyword>
<feature type="compositionally biased region" description="Polar residues" evidence="5">
    <location>
        <begin position="130"/>
        <end position="143"/>
    </location>
</feature>
<dbReference type="Proteomes" id="UP000289437">
    <property type="component" value="Unassembled WGS sequence"/>
</dbReference>
<keyword evidence="6" id="KW-0282">Flagellum</keyword>
<evidence type="ECO:0000256" key="5">
    <source>
        <dbReference type="SAM" id="MobiDB-lite"/>
    </source>
</evidence>
<evidence type="ECO:0000256" key="1">
    <source>
        <dbReference type="ARBA" id="ARBA00010577"/>
    </source>
</evidence>
<name>A0A4Q0T1F4_9BACT</name>
<dbReference type="Pfam" id="PF03963">
    <property type="entry name" value="FlgD"/>
    <property type="match status" value="1"/>
</dbReference>
<organism evidence="6 7">
    <name type="scientific">Granulicella sibirica</name>
    <dbReference type="NCBI Taxonomy" id="2479048"/>
    <lineage>
        <taxon>Bacteria</taxon>
        <taxon>Pseudomonadati</taxon>
        <taxon>Acidobacteriota</taxon>
        <taxon>Terriglobia</taxon>
        <taxon>Terriglobales</taxon>
        <taxon>Acidobacteriaceae</taxon>
        <taxon>Granulicella</taxon>
    </lineage>
</organism>
<comment type="function">
    <text evidence="4">Required for flagellar hook formation. May act as a scaffolding protein.</text>
</comment>
<evidence type="ECO:0000256" key="4">
    <source>
        <dbReference type="ARBA" id="ARBA00024746"/>
    </source>
</evidence>
<dbReference type="OrthoDB" id="280334at2"/>
<dbReference type="GO" id="GO:0044781">
    <property type="term" value="P:bacterial-type flagellum organization"/>
    <property type="evidence" value="ECO:0007669"/>
    <property type="project" value="UniProtKB-KW"/>
</dbReference>
<dbReference type="InterPro" id="IPR005648">
    <property type="entry name" value="FlgD"/>
</dbReference>
<evidence type="ECO:0000313" key="7">
    <source>
        <dbReference type="Proteomes" id="UP000289437"/>
    </source>
</evidence>
<dbReference type="EMBL" id="RDSM01000002">
    <property type="protein sequence ID" value="RXH56612.1"/>
    <property type="molecule type" value="Genomic_DNA"/>
</dbReference>
<dbReference type="AlphaFoldDB" id="A0A4Q0T1F4"/>
<protein>
    <recommendedName>
        <fullName evidence="2">Basal-body rod modification protein FlgD</fullName>
    </recommendedName>
</protein>
<keyword evidence="7" id="KW-1185">Reference proteome</keyword>
<keyword evidence="6" id="KW-0969">Cilium</keyword>
<comment type="caution">
    <text evidence="6">The sequence shown here is derived from an EMBL/GenBank/DDBJ whole genome shotgun (WGS) entry which is preliminary data.</text>
</comment>